<keyword evidence="2" id="KW-0378">Hydrolase</keyword>
<accession>A0A6A5XK09</accession>
<dbReference type="GO" id="GO:0005975">
    <property type="term" value="P:carbohydrate metabolic process"/>
    <property type="evidence" value="ECO:0007669"/>
    <property type="project" value="InterPro"/>
</dbReference>
<evidence type="ECO:0000313" key="5">
    <source>
        <dbReference type="EMBL" id="KAF2013618.1"/>
    </source>
</evidence>
<dbReference type="Gene3D" id="2.115.10.20">
    <property type="entry name" value="Glycosyl hydrolase domain, family 43"/>
    <property type="match status" value="1"/>
</dbReference>
<dbReference type="Pfam" id="PF04616">
    <property type="entry name" value="Glyco_hydro_43"/>
    <property type="match status" value="1"/>
</dbReference>
<evidence type="ECO:0000313" key="6">
    <source>
        <dbReference type="Proteomes" id="UP000799778"/>
    </source>
</evidence>
<comment type="similarity">
    <text evidence="1">Belongs to the glycosyl hydrolase 43 family.</text>
</comment>
<evidence type="ECO:0000256" key="2">
    <source>
        <dbReference type="ARBA" id="ARBA00022801"/>
    </source>
</evidence>
<feature type="signal peptide" evidence="4">
    <location>
        <begin position="1"/>
        <end position="19"/>
    </location>
</feature>
<dbReference type="GO" id="GO:0004553">
    <property type="term" value="F:hydrolase activity, hydrolyzing O-glycosyl compounds"/>
    <property type="evidence" value="ECO:0007669"/>
    <property type="project" value="InterPro"/>
</dbReference>
<dbReference type="PANTHER" id="PTHR22925">
    <property type="entry name" value="GLYCOSYL HYDROLASE 43 FAMILY MEMBER"/>
    <property type="match status" value="1"/>
</dbReference>
<gene>
    <name evidence="5" type="ORF">BU24DRAFT_464381</name>
</gene>
<dbReference type="EMBL" id="ML978071">
    <property type="protein sequence ID" value="KAF2013618.1"/>
    <property type="molecule type" value="Genomic_DNA"/>
</dbReference>
<dbReference type="InterPro" id="IPR006710">
    <property type="entry name" value="Glyco_hydro_43"/>
</dbReference>
<dbReference type="OrthoDB" id="9970295at2759"/>
<dbReference type="InterPro" id="IPR023296">
    <property type="entry name" value="Glyco_hydro_beta-prop_sf"/>
</dbReference>
<dbReference type="SUPFAM" id="SSF75005">
    <property type="entry name" value="Arabinanase/levansucrase/invertase"/>
    <property type="match status" value="1"/>
</dbReference>
<dbReference type="Gene3D" id="2.60.120.260">
    <property type="entry name" value="Galactose-binding domain-like"/>
    <property type="match status" value="1"/>
</dbReference>
<evidence type="ECO:0000256" key="3">
    <source>
        <dbReference type="ARBA" id="ARBA00023295"/>
    </source>
</evidence>
<evidence type="ECO:0000256" key="1">
    <source>
        <dbReference type="ARBA" id="ARBA00009865"/>
    </source>
</evidence>
<evidence type="ECO:0000256" key="4">
    <source>
        <dbReference type="SAM" id="SignalP"/>
    </source>
</evidence>
<feature type="chain" id="PRO_5025392359" evidence="4">
    <location>
        <begin position="20"/>
        <end position="608"/>
    </location>
</feature>
<dbReference type="Proteomes" id="UP000799778">
    <property type="component" value="Unassembled WGS sequence"/>
</dbReference>
<dbReference type="RefSeq" id="XP_033381957.1">
    <property type="nucleotide sequence ID" value="XM_033532199.1"/>
</dbReference>
<dbReference type="AlphaFoldDB" id="A0A6A5XK09"/>
<proteinExistence type="inferred from homology"/>
<dbReference type="GeneID" id="54289596"/>
<dbReference type="PANTHER" id="PTHR22925:SF3">
    <property type="entry name" value="GLYCOSYL HYDROLASE FAMILY PROTEIN 43"/>
    <property type="match status" value="1"/>
</dbReference>
<reference evidence="5" key="1">
    <citation type="journal article" date="2020" name="Stud. Mycol.">
        <title>101 Dothideomycetes genomes: a test case for predicting lifestyles and emergence of pathogens.</title>
        <authorList>
            <person name="Haridas S."/>
            <person name="Albert R."/>
            <person name="Binder M."/>
            <person name="Bloem J."/>
            <person name="Labutti K."/>
            <person name="Salamov A."/>
            <person name="Andreopoulos B."/>
            <person name="Baker S."/>
            <person name="Barry K."/>
            <person name="Bills G."/>
            <person name="Bluhm B."/>
            <person name="Cannon C."/>
            <person name="Castanera R."/>
            <person name="Culley D."/>
            <person name="Daum C."/>
            <person name="Ezra D."/>
            <person name="Gonzalez J."/>
            <person name="Henrissat B."/>
            <person name="Kuo A."/>
            <person name="Liang C."/>
            <person name="Lipzen A."/>
            <person name="Lutzoni F."/>
            <person name="Magnuson J."/>
            <person name="Mondo S."/>
            <person name="Nolan M."/>
            <person name="Ohm R."/>
            <person name="Pangilinan J."/>
            <person name="Park H.-J."/>
            <person name="Ramirez L."/>
            <person name="Alfaro M."/>
            <person name="Sun H."/>
            <person name="Tritt A."/>
            <person name="Yoshinaga Y."/>
            <person name="Zwiers L.-H."/>
            <person name="Turgeon B."/>
            <person name="Goodwin S."/>
            <person name="Spatafora J."/>
            <person name="Crous P."/>
            <person name="Grigoriev I."/>
        </authorList>
    </citation>
    <scope>NUCLEOTIDE SEQUENCE</scope>
    <source>
        <strain evidence="5">CBS 175.79</strain>
    </source>
</reference>
<sequence length="608" mass="66739">MHFIRNTLGPGFLLSTVNASLQIIPGGTWTATNTGKHIQAHGGGILKVGSTYYWVGEDKTDGSSFQNVNCYSSSNLVEWKYEGAILSRQGSGDLGPSRIVERPKIIFNKATNQYVAWMHIDSSDYGDAKVGVATGSSPCGTYTYKGSFRPLNFESRDMGVYVDDDGKGYLLTEDRKNGLRIDLLSDDYLTVKSSTYVWKEKIESPAVIKKNGVYFMFGSKLTGWDPNDNVYSTATSLSGPWSAWKTFADSGSNTYASQTTFILPVGNNFMYMGDRWVKDNLMRSTYIWLPLTISGTSASMKNAVNWVPDVNSGSLSAGPSENSYEGESAQLSGGAKTVSCSGCSGKNSAGYVGGSDNGAVYFGSVSSSASTRTTIRIKHLNGDKSQRFADFTNSKAIVDSTSVTLFVFAPPSPNNPAHQATMPRRKLDKPVISPDLAASKSHSGFLSLPGELRIAIYAWALFPLVDTITIRGVSRPQHLSKTILKPAIFRLNRQIREESLHYLCSNKAFKLLLLQPAIVFLEVIGLTGRRALEVLEILLAPSDLLETNKIEVLTTFLRDTRKLREVRIINYTHSDSRPHLEVFKSKLETAVRSTGKGSDCELYFWEGI</sequence>
<dbReference type="CDD" id="cd18821">
    <property type="entry name" value="GH43_Pc3Gal43A-like"/>
    <property type="match status" value="1"/>
</dbReference>
<name>A0A6A5XK09_9PLEO</name>
<organism evidence="5 6">
    <name type="scientific">Aaosphaeria arxii CBS 175.79</name>
    <dbReference type="NCBI Taxonomy" id="1450172"/>
    <lineage>
        <taxon>Eukaryota</taxon>
        <taxon>Fungi</taxon>
        <taxon>Dikarya</taxon>
        <taxon>Ascomycota</taxon>
        <taxon>Pezizomycotina</taxon>
        <taxon>Dothideomycetes</taxon>
        <taxon>Pleosporomycetidae</taxon>
        <taxon>Pleosporales</taxon>
        <taxon>Pleosporales incertae sedis</taxon>
        <taxon>Aaosphaeria</taxon>
    </lineage>
</organism>
<keyword evidence="6" id="KW-1185">Reference proteome</keyword>
<keyword evidence="4" id="KW-0732">Signal</keyword>
<protein>
    <submittedName>
        <fullName evidence="5">Carbohydrate-binding module family 35 protein</fullName>
    </submittedName>
</protein>
<keyword evidence="3" id="KW-0326">Glycosidase</keyword>